<evidence type="ECO:0000256" key="2">
    <source>
        <dbReference type="ARBA" id="ARBA00023242"/>
    </source>
</evidence>
<dbReference type="InterPro" id="IPR058543">
    <property type="entry name" value="Beta-prop_RSE1/DDB1/CPSF1_2nd"/>
</dbReference>
<proteinExistence type="predicted"/>
<dbReference type="InterPro" id="IPR015943">
    <property type="entry name" value="WD40/YVTN_repeat-like_dom_sf"/>
</dbReference>
<dbReference type="GO" id="GO:0003676">
    <property type="term" value="F:nucleic acid binding"/>
    <property type="evidence" value="ECO:0007669"/>
    <property type="project" value="InterPro"/>
</dbReference>
<feature type="domain" description="RSE1/DDB1/CPSF1 first beta-propeller" evidence="4">
    <location>
        <begin position="16"/>
        <end position="396"/>
    </location>
</feature>
<comment type="subcellular location">
    <subcellularLocation>
        <location evidence="1">Nucleus</location>
    </subcellularLocation>
</comment>
<dbReference type="Pfam" id="PF03178">
    <property type="entry name" value="CPSF_A"/>
    <property type="match status" value="1"/>
</dbReference>
<name>A0AA39JF14_9AGAR</name>
<dbReference type="PROSITE" id="PS51257">
    <property type="entry name" value="PROKAR_LIPOPROTEIN"/>
    <property type="match status" value="1"/>
</dbReference>
<dbReference type="SUPFAM" id="SSF51004">
    <property type="entry name" value="C-terminal (heme d1) domain of cytochrome cd1-nitrite reductase"/>
    <property type="match status" value="1"/>
</dbReference>
<dbReference type="InterPro" id="IPR050358">
    <property type="entry name" value="RSE1/DDB1/CFT1"/>
</dbReference>
<gene>
    <name evidence="6" type="ORF">EV421DRAFT_1904602</name>
</gene>
<reference evidence="6" key="1">
    <citation type="submission" date="2023-06" db="EMBL/GenBank/DDBJ databases">
        <authorList>
            <consortium name="Lawrence Berkeley National Laboratory"/>
            <person name="Ahrendt S."/>
            <person name="Sahu N."/>
            <person name="Indic B."/>
            <person name="Wong-Bajracharya J."/>
            <person name="Merenyi Z."/>
            <person name="Ke H.-M."/>
            <person name="Monk M."/>
            <person name="Kocsube S."/>
            <person name="Drula E."/>
            <person name="Lipzen A."/>
            <person name="Balint B."/>
            <person name="Henrissat B."/>
            <person name="Andreopoulos B."/>
            <person name="Martin F.M."/>
            <person name="Harder C.B."/>
            <person name="Rigling D."/>
            <person name="Ford K.L."/>
            <person name="Foster G.D."/>
            <person name="Pangilinan J."/>
            <person name="Papanicolaou A."/>
            <person name="Barry K."/>
            <person name="LaButti K."/>
            <person name="Viragh M."/>
            <person name="Koriabine M."/>
            <person name="Yan M."/>
            <person name="Riley R."/>
            <person name="Champramary S."/>
            <person name="Plett K.L."/>
            <person name="Tsai I.J."/>
            <person name="Slot J."/>
            <person name="Sipos G."/>
            <person name="Plett J."/>
            <person name="Nagy L.G."/>
            <person name="Grigoriev I.V."/>
        </authorList>
    </citation>
    <scope>NUCLEOTIDE SEQUENCE</scope>
    <source>
        <strain evidence="6">FPL87.14</strain>
    </source>
</reference>
<keyword evidence="2" id="KW-0539">Nucleus</keyword>
<evidence type="ECO:0000259" key="3">
    <source>
        <dbReference type="Pfam" id="PF03178"/>
    </source>
</evidence>
<feature type="domain" description="RSE1/DDB1/CPSF1 C-terminal" evidence="3">
    <location>
        <begin position="885"/>
        <end position="1206"/>
    </location>
</feature>
<keyword evidence="7" id="KW-1185">Reference proteome</keyword>
<protein>
    <submittedName>
        <fullName evidence="6">Mono-functional DNA-alkylating methyl methanesulfonate N-term-domain-containing protein</fullName>
    </submittedName>
</protein>
<dbReference type="PANTHER" id="PTHR10644">
    <property type="entry name" value="DNA REPAIR/RNA PROCESSING CPSF FAMILY"/>
    <property type="match status" value="1"/>
</dbReference>
<evidence type="ECO:0000313" key="6">
    <source>
        <dbReference type="EMBL" id="KAK0441565.1"/>
    </source>
</evidence>
<evidence type="ECO:0000259" key="5">
    <source>
        <dbReference type="Pfam" id="PF23726"/>
    </source>
</evidence>
<evidence type="ECO:0000259" key="4">
    <source>
        <dbReference type="Pfam" id="PF10433"/>
    </source>
</evidence>
<comment type="caution">
    <text evidence="6">The sequence shown here is derived from an EMBL/GenBank/DDBJ whole genome shotgun (WGS) entry which is preliminary data.</text>
</comment>
<dbReference type="Gene3D" id="2.130.10.10">
    <property type="entry name" value="YVTN repeat-like/Quinoprotein amine dehydrogenase"/>
    <property type="match status" value="3"/>
</dbReference>
<dbReference type="InterPro" id="IPR018846">
    <property type="entry name" value="Beta-prop_RSE1/DDB1/CPSF1_1st"/>
</dbReference>
<feature type="domain" description="RSE1/DDB1/CPSF1 second beta-propeller" evidence="5">
    <location>
        <begin position="496"/>
        <end position="834"/>
    </location>
</feature>
<dbReference type="AlphaFoldDB" id="A0AA39JF14"/>
<dbReference type="EMBL" id="JAUEPT010000029">
    <property type="protein sequence ID" value="KAK0441565.1"/>
    <property type="molecule type" value="Genomic_DNA"/>
</dbReference>
<dbReference type="Pfam" id="PF10433">
    <property type="entry name" value="Beta-prop_RSE1_1st"/>
    <property type="match status" value="1"/>
</dbReference>
<dbReference type="GO" id="GO:0005634">
    <property type="term" value="C:nucleus"/>
    <property type="evidence" value="ECO:0007669"/>
    <property type="project" value="UniProtKB-SubCell"/>
</dbReference>
<dbReference type="Proteomes" id="UP001175226">
    <property type="component" value="Unassembled WGS sequence"/>
</dbReference>
<dbReference type="Pfam" id="PF23726">
    <property type="entry name" value="Beta-prop_RSE1_2nd"/>
    <property type="match status" value="1"/>
</dbReference>
<dbReference type="InterPro" id="IPR011048">
    <property type="entry name" value="Haem_d1_sf"/>
</dbReference>
<dbReference type="Gene3D" id="1.10.150.910">
    <property type="match status" value="1"/>
</dbReference>
<evidence type="ECO:0000313" key="7">
    <source>
        <dbReference type="Proteomes" id="UP001175226"/>
    </source>
</evidence>
<accession>A0AA39JF14</accession>
<evidence type="ECO:0000256" key="1">
    <source>
        <dbReference type="ARBA" id="ARBA00004123"/>
    </source>
</evidence>
<dbReference type="InterPro" id="IPR004871">
    <property type="entry name" value="RSE1/DDB1/CPSF1_C"/>
</dbReference>
<organism evidence="6 7">
    <name type="scientific">Armillaria borealis</name>
    <dbReference type="NCBI Taxonomy" id="47425"/>
    <lineage>
        <taxon>Eukaryota</taxon>
        <taxon>Fungi</taxon>
        <taxon>Dikarya</taxon>
        <taxon>Basidiomycota</taxon>
        <taxon>Agaricomycotina</taxon>
        <taxon>Agaricomycetes</taxon>
        <taxon>Agaricomycetidae</taxon>
        <taxon>Agaricales</taxon>
        <taxon>Marasmiineae</taxon>
        <taxon>Physalacriaceae</taxon>
        <taxon>Armillaria</taxon>
    </lineage>
</organism>
<sequence length="1261" mass="137267">MSPTRIVSTFHQPSAVVSSCKCRLSSTAEHLVVAKLNAIEVHTIESTGLKHACTLQIWGKVLSVKEVPITDSVRSNVVVLLDQPEPELLFLSFSEREQILKLDKQLSLSERSPSLRPAEFFTDILVDPSGQLAVVSCYQGKLKVLTLENGVYVKDVDVSIPENNILSIALLSLPDEGFALAILHMDNHNRLQLLARDLTGTDWDGIPDLSEDPSVVLHQTVISSDAFPYPEEDIPQLISVSTPEGADFNDGILVVGGRKIIFYALNNVLAQKKVEQKRRKSAAMKQSGNENQVKEALAKDKERQERIRQAKGSVLWPFGAVTAVASVGDDALKFLIGDSFGRLCLLSLATFDEHGLVLIPLGETSSPRTLTYIANQVVYLGSFKGDSQLLKIHNTPVSSSSINISRDIPTISTSGLVTSSKGKQKSTGDELPKEKGRVIRTEGSYLELLSSFKSIAPILDAVLVDLYDGGHRQVVTCSGGQNTGSINIVRTGVDFQELASIPGLANVVKIWPVRDEYKDTLHTGIAVSTLEETHFLRCNSFSTLVLENSALNGFATDTPTLCVYNITAREVGTSSYNSSSMIVQVTPRGVFLLDKFIQIDHWKPTGGVEVVAASVNASQVLLALAAGQLLTLKVDNKRLVQVVQSKLYFAQNAIPPQPKSVLTAWPRHLSALATNGDIMPVAFWHTNQIKIYNIAPSGFTFQYETPQLPATVRSILFYNFGTTEKNGDNYKPYLLAGLANGTVVSFVWSGNQFTDMKLVALGSGPVELSPNKIGDGTRAVLAVADKTMVISCPKGRLQYSHIILRDVSAAALLNSDDYPSTLILANANGLAIGRVKDLDKLHIQSIPLGLDNPIKISHVPALRCFGVVCTRTEPFRIGNAESTRSLFKLLDETTFKVISEFSAKDNETVVSMTTQSMDVNGELRTFFCLGAYIYEPGEREPTRGRLIVLEARKSGPDATLSPVTSAEINGCPYSLATTTGGLIAAAVNSSVSLYRLTITKDESEPSAFSLSKLSVWNHNYIVANVVARGEDCLVACDCIQSVSLLQISPGPGSRLDIIARDYEPLWPLAVETCEGKGIIGASDAFNLFSFSLDTVHARPVLKRDGFYHIGDLVSKFLRGSITPKDDNTQALEPTHLFCTSSGRIGVIVDVSDERLATHLRDLQVNMGQMISGVGGISHARYRAPKNTRPRPVDEASYGFVDGDFLELLLTSDPESVRKIFSGDLELPEEDTRKFLFYPGASPAPRTVYPYETFLSSSSVTH</sequence>